<dbReference type="InterPro" id="IPR029476">
    <property type="entry name" value="DNase_NucA_NucB"/>
</dbReference>
<dbReference type="Proteomes" id="UP001197247">
    <property type="component" value="Unassembled WGS sequence"/>
</dbReference>
<feature type="chain" id="PRO_5045836228" description="Deoxyribonuclease NucA/NucB domain-containing protein" evidence="2">
    <location>
        <begin position="23"/>
        <end position="435"/>
    </location>
</feature>
<reference evidence="4 5" key="1">
    <citation type="submission" date="2021-05" db="EMBL/GenBank/DDBJ databases">
        <title>Kineosporia and Streptomyces sp. nov. two new marine actinobacteria isolated from Coral.</title>
        <authorList>
            <person name="Buangrab K."/>
            <person name="Sutthacheep M."/>
            <person name="Yeemin T."/>
            <person name="Harunari E."/>
            <person name="Igarashi Y."/>
            <person name="Kanchanasin P."/>
            <person name="Tanasupawat S."/>
            <person name="Phongsopitanun W."/>
        </authorList>
    </citation>
    <scope>NUCLEOTIDE SEQUENCE [LARGE SCALE GENOMIC DNA]</scope>
    <source>
        <strain evidence="4 5">J2-2</strain>
    </source>
</reference>
<feature type="domain" description="Deoxyribonuclease NucA/NucB" evidence="3">
    <location>
        <begin position="353"/>
        <end position="408"/>
    </location>
</feature>
<evidence type="ECO:0000256" key="2">
    <source>
        <dbReference type="SAM" id="SignalP"/>
    </source>
</evidence>
<organism evidence="4 5">
    <name type="scientific">Kineosporia corallincola</name>
    <dbReference type="NCBI Taxonomy" id="2835133"/>
    <lineage>
        <taxon>Bacteria</taxon>
        <taxon>Bacillati</taxon>
        <taxon>Actinomycetota</taxon>
        <taxon>Actinomycetes</taxon>
        <taxon>Kineosporiales</taxon>
        <taxon>Kineosporiaceae</taxon>
        <taxon>Kineosporia</taxon>
    </lineage>
</organism>
<comment type="caution">
    <text evidence="4">The sequence shown here is derived from an EMBL/GenBank/DDBJ whole genome shotgun (WGS) entry which is preliminary data.</text>
</comment>
<name>A0ABS5TU35_9ACTN</name>
<feature type="signal peptide" evidence="2">
    <location>
        <begin position="1"/>
        <end position="22"/>
    </location>
</feature>
<evidence type="ECO:0000256" key="1">
    <source>
        <dbReference type="SAM" id="MobiDB-lite"/>
    </source>
</evidence>
<dbReference type="Pfam" id="PF14040">
    <property type="entry name" value="DNase_NucA_NucB"/>
    <property type="match status" value="1"/>
</dbReference>
<dbReference type="RefSeq" id="WP_214160859.1">
    <property type="nucleotide sequence ID" value="NZ_JAHBAY010000036.1"/>
</dbReference>
<evidence type="ECO:0000313" key="5">
    <source>
        <dbReference type="Proteomes" id="UP001197247"/>
    </source>
</evidence>
<keyword evidence="2" id="KW-0732">Signal</keyword>
<evidence type="ECO:0000313" key="4">
    <source>
        <dbReference type="EMBL" id="MBT0774319.1"/>
    </source>
</evidence>
<protein>
    <recommendedName>
        <fullName evidence="3">Deoxyribonuclease NucA/NucB domain-containing protein</fullName>
    </recommendedName>
</protein>
<feature type="compositionally biased region" description="Gly residues" evidence="1">
    <location>
        <begin position="228"/>
        <end position="239"/>
    </location>
</feature>
<accession>A0ABS5TU35</accession>
<sequence>MKIRGLLLALLLVLIVPSPAYGATAVPGAANAENGDFIHFRNVEWNGSRFKATVDWDAEANCSSCITNIHLAYYDNEGMHYSRYQAAWSEGGFGVPSSGEMDVANVDPRTSHIQVLLFGASVTEDRIFAISDLVAAPQESSALIAASALLGTLPVDDLCVSLNEMPGATHYRGLSVSDQYQDCITLIKPGTTSADLVTLLLAWDSGEGIIRYIFGQEFPLPSKPPRGGSAGGGNTGGGQSTPPTKRQQVENGYDLARVIESVRASVPSLPSTTVEIVARACVKEMSLIREEFAKCATTPIFVTANEAREATRHDISALSVRDGHPEWAKLNYLTKPKNPQWYAREPECAGKRSRAWHCDEFPFWSTLQGGGDAHPRPSLRIIKGADNIVQGNRLGSFIRRCKLQSHDQSPQGSLYLVVALKHSLKIQNVPPICPE</sequence>
<dbReference type="EMBL" id="JAHBAY010000036">
    <property type="protein sequence ID" value="MBT0774319.1"/>
    <property type="molecule type" value="Genomic_DNA"/>
</dbReference>
<gene>
    <name evidence="4" type="ORF">KIH74_35585</name>
</gene>
<keyword evidence="5" id="KW-1185">Reference proteome</keyword>
<evidence type="ECO:0000259" key="3">
    <source>
        <dbReference type="Pfam" id="PF14040"/>
    </source>
</evidence>
<feature type="region of interest" description="Disordered" evidence="1">
    <location>
        <begin position="223"/>
        <end position="248"/>
    </location>
</feature>
<proteinExistence type="predicted"/>